<dbReference type="SUPFAM" id="SSF54523">
    <property type="entry name" value="Pili subunits"/>
    <property type="match status" value="1"/>
</dbReference>
<dbReference type="Pfam" id="PF07963">
    <property type="entry name" value="N_methyl"/>
    <property type="match status" value="1"/>
</dbReference>
<gene>
    <name evidence="2" type="ORF">FCS21_02365</name>
</gene>
<dbReference type="Proteomes" id="UP000307702">
    <property type="component" value="Unassembled WGS sequence"/>
</dbReference>
<reference evidence="2 3" key="1">
    <citation type="submission" date="2019-05" db="EMBL/GenBank/DDBJ databases">
        <title>Colwellia ponticola sp. nov., isolated from seawater.</title>
        <authorList>
            <person name="Yoon J.-H."/>
        </authorList>
    </citation>
    <scope>NUCLEOTIDE SEQUENCE [LARGE SCALE GENOMIC DNA]</scope>
    <source>
        <strain evidence="2 3">OISW-25</strain>
    </source>
</reference>
<evidence type="ECO:0000313" key="3">
    <source>
        <dbReference type="Proteomes" id="UP000307702"/>
    </source>
</evidence>
<keyword evidence="1" id="KW-0812">Transmembrane</keyword>
<dbReference type="AlphaFoldDB" id="A0A8H2JPR9"/>
<name>A0A8H2JPR9_9GAMM</name>
<protein>
    <submittedName>
        <fullName evidence="2">Prepilin-type N-terminal cleavage/methylation domain-containing protein</fullName>
    </submittedName>
</protein>
<keyword evidence="1" id="KW-0472">Membrane</keyword>
<proteinExistence type="predicted"/>
<accession>A0A8H2JPR9</accession>
<feature type="transmembrane region" description="Helical" evidence="1">
    <location>
        <begin position="15"/>
        <end position="37"/>
    </location>
</feature>
<keyword evidence="3" id="KW-1185">Reference proteome</keyword>
<comment type="caution">
    <text evidence="2">The sequence shown here is derived from an EMBL/GenBank/DDBJ whole genome shotgun (WGS) entry which is preliminary data.</text>
</comment>
<evidence type="ECO:0000313" key="2">
    <source>
        <dbReference type="EMBL" id="TMM47831.1"/>
    </source>
</evidence>
<dbReference type="EMBL" id="SZVP01000001">
    <property type="protein sequence ID" value="TMM47831.1"/>
    <property type="molecule type" value="Genomic_DNA"/>
</dbReference>
<dbReference type="RefSeq" id="WP_138620360.1">
    <property type="nucleotide sequence ID" value="NZ_SZVP01000001.1"/>
</dbReference>
<dbReference type="Gene3D" id="3.30.700.10">
    <property type="entry name" value="Glycoprotein, Type 4 Pilin"/>
    <property type="match status" value="1"/>
</dbReference>
<dbReference type="OrthoDB" id="5873580at2"/>
<organism evidence="2 3">
    <name type="scientific">Colwellia ponticola</name>
    <dbReference type="NCBI Taxonomy" id="2304625"/>
    <lineage>
        <taxon>Bacteria</taxon>
        <taxon>Pseudomonadati</taxon>
        <taxon>Pseudomonadota</taxon>
        <taxon>Gammaproteobacteria</taxon>
        <taxon>Alteromonadales</taxon>
        <taxon>Colwelliaceae</taxon>
        <taxon>Colwellia</taxon>
    </lineage>
</organism>
<dbReference type="NCBIfam" id="TIGR02532">
    <property type="entry name" value="IV_pilin_GFxxxE"/>
    <property type="match status" value="1"/>
</dbReference>
<evidence type="ECO:0000256" key="1">
    <source>
        <dbReference type="SAM" id="Phobius"/>
    </source>
</evidence>
<keyword evidence="1" id="KW-1133">Transmembrane helix</keyword>
<dbReference type="InterPro" id="IPR012902">
    <property type="entry name" value="N_methyl_site"/>
</dbReference>
<sequence length="167" mass="18481">MNSTDKYSGNYQAQYGFTLIELVVVIILIAIMSVSVLPKFFSANGFEEYTYRDEVITTLRAIQLRSMQQTNNNNCQSIQVTATMIGLLKPKPSCIDGDYMGDSTTVTIQNNHNVVFTITDGLSRFSFSSMGRPLGCNSVEPCEITLTVSGEQSLAIEINREGYIHAI</sequence>
<dbReference type="InterPro" id="IPR045584">
    <property type="entry name" value="Pilin-like"/>
</dbReference>